<evidence type="ECO:0000313" key="2">
    <source>
        <dbReference type="EMBL" id="MXR39903.1"/>
    </source>
</evidence>
<accession>A0A6B0ST97</accession>
<protein>
    <submittedName>
        <fullName evidence="2">Uncharacterized protein</fullName>
    </submittedName>
</protein>
<organism evidence="2 3">
    <name type="scientific">Halobaculum saliterrae</name>
    <dbReference type="NCBI Taxonomy" id="2073113"/>
    <lineage>
        <taxon>Archaea</taxon>
        <taxon>Methanobacteriati</taxon>
        <taxon>Methanobacteriota</taxon>
        <taxon>Stenosarchaea group</taxon>
        <taxon>Halobacteria</taxon>
        <taxon>Halobacteriales</taxon>
        <taxon>Haloferacaceae</taxon>
        <taxon>Halobaculum</taxon>
    </lineage>
</organism>
<dbReference type="EMBL" id="WUUS01000001">
    <property type="protein sequence ID" value="MXR39903.1"/>
    <property type="molecule type" value="Genomic_DNA"/>
</dbReference>
<comment type="caution">
    <text evidence="2">The sequence shown here is derived from an EMBL/GenBank/DDBJ whole genome shotgun (WGS) entry which is preliminary data.</text>
</comment>
<reference evidence="2 3" key="1">
    <citation type="submission" date="2019-12" db="EMBL/GenBank/DDBJ databases">
        <title>Isolation and characterization of three novel carbon monoxide-oxidizing members of Halobacteria from salione crusts and soils.</title>
        <authorList>
            <person name="Myers M.R."/>
            <person name="King G.M."/>
        </authorList>
    </citation>
    <scope>NUCLEOTIDE SEQUENCE [LARGE SCALE GENOMIC DNA]</scope>
    <source>
        <strain evidence="2 3">WSA2</strain>
    </source>
</reference>
<proteinExistence type="predicted"/>
<sequence>MADDTETPTHAETRRQDEPPTHDEDATSESDNGHTRPESDGEAAPATLGEESGTDADAPIADEASVAKVYYEDGEPVVLAAAFVIEDWPWVVGFDQIGTDGYDYVSIPTERIVGVRSPRYAVFSHNGHRVTAYGVMDEEIREFRDLLPL</sequence>
<name>A0A6B0ST97_9EURY</name>
<feature type="region of interest" description="Disordered" evidence="1">
    <location>
        <begin position="1"/>
        <end position="60"/>
    </location>
</feature>
<dbReference type="OrthoDB" id="258436at2157"/>
<dbReference type="RefSeq" id="WP_159662470.1">
    <property type="nucleotide sequence ID" value="NZ_WUUS01000001.1"/>
</dbReference>
<dbReference type="Proteomes" id="UP000437065">
    <property type="component" value="Unassembled WGS sequence"/>
</dbReference>
<dbReference type="AlphaFoldDB" id="A0A6B0ST97"/>
<keyword evidence="3" id="KW-1185">Reference proteome</keyword>
<evidence type="ECO:0000256" key="1">
    <source>
        <dbReference type="SAM" id="MobiDB-lite"/>
    </source>
</evidence>
<feature type="compositionally biased region" description="Basic and acidic residues" evidence="1">
    <location>
        <begin position="7"/>
        <end position="39"/>
    </location>
</feature>
<gene>
    <name evidence="2" type="ORF">GRX01_00815</name>
</gene>
<evidence type="ECO:0000313" key="3">
    <source>
        <dbReference type="Proteomes" id="UP000437065"/>
    </source>
</evidence>